<sequence>MTREEGSVTRALFLQAAAVAELEPHVAASLGSREMVKEAAAADLGIVFDGEIGADARLVTLSLVGEDAVSAEVFLTCREDLAGLGADGALVRLAQASGRA</sequence>
<evidence type="ECO:0000313" key="1">
    <source>
        <dbReference type="EMBL" id="MFC3230723.1"/>
    </source>
</evidence>
<keyword evidence="2" id="KW-1185">Reference proteome</keyword>
<evidence type="ECO:0000313" key="2">
    <source>
        <dbReference type="Proteomes" id="UP001595528"/>
    </source>
</evidence>
<dbReference type="Gene3D" id="3.40.190.10">
    <property type="entry name" value="Periplasmic binding protein-like II"/>
    <property type="match status" value="1"/>
</dbReference>
<dbReference type="Proteomes" id="UP001595528">
    <property type="component" value="Unassembled WGS sequence"/>
</dbReference>
<accession>A0ABV7L800</accession>
<protein>
    <submittedName>
        <fullName evidence="1">Uncharacterized protein</fullName>
    </submittedName>
</protein>
<organism evidence="1 2">
    <name type="scientific">Marinibaculum pumilum</name>
    <dbReference type="NCBI Taxonomy" id="1766165"/>
    <lineage>
        <taxon>Bacteria</taxon>
        <taxon>Pseudomonadati</taxon>
        <taxon>Pseudomonadota</taxon>
        <taxon>Alphaproteobacteria</taxon>
        <taxon>Rhodospirillales</taxon>
        <taxon>Rhodospirillaceae</taxon>
        <taxon>Marinibaculum</taxon>
    </lineage>
</organism>
<proteinExistence type="predicted"/>
<gene>
    <name evidence="1" type="ORF">ACFOGJ_25980</name>
</gene>
<dbReference type="EMBL" id="JBHRTR010000048">
    <property type="protein sequence ID" value="MFC3230723.1"/>
    <property type="molecule type" value="Genomic_DNA"/>
</dbReference>
<name>A0ABV7L800_9PROT</name>
<comment type="caution">
    <text evidence="1">The sequence shown here is derived from an EMBL/GenBank/DDBJ whole genome shotgun (WGS) entry which is preliminary data.</text>
</comment>
<reference evidence="2" key="1">
    <citation type="journal article" date="2019" name="Int. J. Syst. Evol. Microbiol.">
        <title>The Global Catalogue of Microorganisms (GCM) 10K type strain sequencing project: providing services to taxonomists for standard genome sequencing and annotation.</title>
        <authorList>
            <consortium name="The Broad Institute Genomics Platform"/>
            <consortium name="The Broad Institute Genome Sequencing Center for Infectious Disease"/>
            <person name="Wu L."/>
            <person name="Ma J."/>
        </authorList>
    </citation>
    <scope>NUCLEOTIDE SEQUENCE [LARGE SCALE GENOMIC DNA]</scope>
    <source>
        <strain evidence="2">KCTC 42964</strain>
    </source>
</reference>
<dbReference type="SUPFAM" id="SSF53850">
    <property type="entry name" value="Periplasmic binding protein-like II"/>
    <property type="match status" value="1"/>
</dbReference>
<dbReference type="RefSeq" id="WP_379906153.1">
    <property type="nucleotide sequence ID" value="NZ_JBHRTR010000048.1"/>
</dbReference>